<proteinExistence type="predicted"/>
<dbReference type="SUPFAM" id="SSF118310">
    <property type="entry name" value="AN1-like Zinc finger"/>
    <property type="match status" value="2"/>
</dbReference>
<dbReference type="STRING" id="93625.A0A409XEA1"/>
<dbReference type="InParanoid" id="A0A409XEA1"/>
<dbReference type="PANTHER" id="PTHR14677:SF20">
    <property type="entry name" value="ZINC FINGER AN1-TYPE CONTAINING 2A-RELATED"/>
    <property type="match status" value="1"/>
</dbReference>
<dbReference type="InterPro" id="IPR035896">
    <property type="entry name" value="AN1-like_Znf"/>
</dbReference>
<dbReference type="OrthoDB" id="431929at2759"/>
<dbReference type="AlphaFoldDB" id="A0A409XEA1"/>
<evidence type="ECO:0000313" key="7">
    <source>
        <dbReference type="EMBL" id="PPQ89054.1"/>
    </source>
</evidence>
<protein>
    <recommendedName>
        <fullName evidence="6">AN1-type domain-containing protein</fullName>
    </recommendedName>
</protein>
<name>A0A409XEA1_PSICY</name>
<feature type="domain" description="AN1-type" evidence="6">
    <location>
        <begin position="65"/>
        <end position="118"/>
    </location>
</feature>
<accession>A0A409XEA1</accession>
<comment type="caution">
    <text evidence="7">The sequence shown here is derived from an EMBL/GenBank/DDBJ whole genome shotgun (WGS) entry which is preliminary data.</text>
</comment>
<reference evidence="7 8" key="1">
    <citation type="journal article" date="2018" name="Evol. Lett.">
        <title>Horizontal gene cluster transfer increased hallucinogenic mushroom diversity.</title>
        <authorList>
            <person name="Reynolds H.T."/>
            <person name="Vijayakumar V."/>
            <person name="Gluck-Thaler E."/>
            <person name="Korotkin H.B."/>
            <person name="Matheny P.B."/>
            <person name="Slot J.C."/>
        </authorList>
    </citation>
    <scope>NUCLEOTIDE SEQUENCE [LARGE SCALE GENOMIC DNA]</scope>
    <source>
        <strain evidence="7 8">2631</strain>
    </source>
</reference>
<sequence length="262" mass="28736">MNSDSSILHIGAQCSLPSCNLCDFLPIACSHCHQTFCSDHISLDSHKCPILETRTITTDESTTESDQIRRCDLDGCRKPSLLFSGGKGETCSACHKAFCALHRHQDVHKCPSLVVGTKAPTKKASSSIASRVKLPPLRNKPPTDPVKLAQWQKMEVMKMQHRASPADPKDKNTSPPPDQRLHVKVAVEETEKVFWFRKTVVTGCALDLLVSRLGLTFPGNPALILSKIPADDKEDPVVLQNDQLLVNEIEDGSLVIVSPASR</sequence>
<dbReference type="GO" id="GO:0005737">
    <property type="term" value="C:cytoplasm"/>
    <property type="evidence" value="ECO:0007669"/>
    <property type="project" value="TreeGrafter"/>
</dbReference>
<dbReference type="Pfam" id="PF01428">
    <property type="entry name" value="zf-AN1"/>
    <property type="match status" value="2"/>
</dbReference>
<feature type="region of interest" description="Disordered" evidence="5">
    <location>
        <begin position="159"/>
        <end position="179"/>
    </location>
</feature>
<evidence type="ECO:0000256" key="4">
    <source>
        <dbReference type="PROSITE-ProRule" id="PRU00449"/>
    </source>
</evidence>
<keyword evidence="2 4" id="KW-0863">Zinc-finger</keyword>
<dbReference type="SMART" id="SM00154">
    <property type="entry name" value="ZnF_AN1"/>
    <property type="match status" value="2"/>
</dbReference>
<evidence type="ECO:0000259" key="6">
    <source>
        <dbReference type="PROSITE" id="PS51039"/>
    </source>
</evidence>
<evidence type="ECO:0000313" key="8">
    <source>
        <dbReference type="Proteomes" id="UP000283269"/>
    </source>
</evidence>
<keyword evidence="3" id="KW-0862">Zinc</keyword>
<evidence type="ECO:0000256" key="3">
    <source>
        <dbReference type="ARBA" id="ARBA00022833"/>
    </source>
</evidence>
<evidence type="ECO:0000256" key="5">
    <source>
        <dbReference type="SAM" id="MobiDB-lite"/>
    </source>
</evidence>
<dbReference type="Gene3D" id="4.10.1110.10">
    <property type="entry name" value="AN1-like Zinc finger"/>
    <property type="match status" value="2"/>
</dbReference>
<dbReference type="PROSITE" id="PS51039">
    <property type="entry name" value="ZF_AN1"/>
    <property type="match status" value="2"/>
</dbReference>
<dbReference type="EMBL" id="NHYD01001946">
    <property type="protein sequence ID" value="PPQ89054.1"/>
    <property type="molecule type" value="Genomic_DNA"/>
</dbReference>
<evidence type="ECO:0000256" key="1">
    <source>
        <dbReference type="ARBA" id="ARBA00022723"/>
    </source>
</evidence>
<dbReference type="Proteomes" id="UP000283269">
    <property type="component" value="Unassembled WGS sequence"/>
</dbReference>
<gene>
    <name evidence="7" type="ORF">CVT25_006426</name>
</gene>
<keyword evidence="8" id="KW-1185">Reference proteome</keyword>
<organism evidence="7 8">
    <name type="scientific">Psilocybe cyanescens</name>
    <dbReference type="NCBI Taxonomy" id="93625"/>
    <lineage>
        <taxon>Eukaryota</taxon>
        <taxon>Fungi</taxon>
        <taxon>Dikarya</taxon>
        <taxon>Basidiomycota</taxon>
        <taxon>Agaricomycotina</taxon>
        <taxon>Agaricomycetes</taxon>
        <taxon>Agaricomycetidae</taxon>
        <taxon>Agaricales</taxon>
        <taxon>Agaricineae</taxon>
        <taxon>Strophariaceae</taxon>
        <taxon>Psilocybe</taxon>
    </lineage>
</organism>
<keyword evidence="1" id="KW-0479">Metal-binding</keyword>
<evidence type="ECO:0000256" key="2">
    <source>
        <dbReference type="ARBA" id="ARBA00022771"/>
    </source>
</evidence>
<dbReference type="InterPro" id="IPR000058">
    <property type="entry name" value="Znf_AN1"/>
</dbReference>
<dbReference type="GO" id="GO:0008270">
    <property type="term" value="F:zinc ion binding"/>
    <property type="evidence" value="ECO:0007669"/>
    <property type="project" value="UniProtKB-KW"/>
</dbReference>
<dbReference type="PANTHER" id="PTHR14677">
    <property type="entry name" value="ARSENITE INDUCUBLE RNA ASSOCIATED PROTEIN AIP-1-RELATED"/>
    <property type="match status" value="1"/>
</dbReference>
<feature type="domain" description="AN1-type" evidence="6">
    <location>
        <begin position="8"/>
        <end position="56"/>
    </location>
</feature>